<evidence type="ECO:0000259" key="1">
    <source>
        <dbReference type="PROSITE" id="PS50053"/>
    </source>
</evidence>
<feature type="non-terminal residue" evidence="2">
    <location>
        <position position="1"/>
    </location>
</feature>
<dbReference type="Gene3D" id="3.10.20.90">
    <property type="entry name" value="Phosphatidylinositol 3-kinase Catalytic Subunit, Chain A, domain 1"/>
    <property type="match status" value="1"/>
</dbReference>
<dbReference type="CDD" id="cd17039">
    <property type="entry name" value="Ubl_ubiquitin_like"/>
    <property type="match status" value="1"/>
</dbReference>
<protein>
    <recommendedName>
        <fullName evidence="1">Ubiquitin-like domain-containing protein</fullName>
    </recommendedName>
</protein>
<dbReference type="InterPro" id="IPR029071">
    <property type="entry name" value="Ubiquitin-like_domsf"/>
</dbReference>
<dbReference type="InterPro" id="IPR000626">
    <property type="entry name" value="Ubiquitin-like_dom"/>
</dbReference>
<comment type="caution">
    <text evidence="2">The sequence shown here is derived from an EMBL/GenBank/DDBJ whole genome shotgun (WGS) entry which is preliminary data.</text>
</comment>
<evidence type="ECO:0000313" key="2">
    <source>
        <dbReference type="EMBL" id="PAA52971.1"/>
    </source>
</evidence>
<dbReference type="SUPFAM" id="SSF54236">
    <property type="entry name" value="Ubiquitin-like"/>
    <property type="match status" value="1"/>
</dbReference>
<feature type="domain" description="Ubiquitin-like" evidence="1">
    <location>
        <begin position="18"/>
        <end position="91"/>
    </location>
</feature>
<accession>A0A267DUJ6</accession>
<organism evidence="2 4">
    <name type="scientific">Macrostomum lignano</name>
    <dbReference type="NCBI Taxonomy" id="282301"/>
    <lineage>
        <taxon>Eukaryota</taxon>
        <taxon>Metazoa</taxon>
        <taxon>Spiralia</taxon>
        <taxon>Lophotrochozoa</taxon>
        <taxon>Platyhelminthes</taxon>
        <taxon>Rhabditophora</taxon>
        <taxon>Macrostomorpha</taxon>
        <taxon>Macrostomida</taxon>
        <taxon>Macrostomidae</taxon>
        <taxon>Macrostomum</taxon>
    </lineage>
</organism>
<evidence type="ECO:0000313" key="4">
    <source>
        <dbReference type="Proteomes" id="UP000215902"/>
    </source>
</evidence>
<sequence>HRCFVLIKIIINNQLKDSMIRIRILHGRRAYLIDCPPWFSVLQLKQRVHLAIRSFPETVTEMKLIFKAEVLQDVASLYACGVTDNDVLVLINVKEEERLRKVIQDRVRTLRVRAEK</sequence>
<dbReference type="PROSITE" id="PS50053">
    <property type="entry name" value="UBIQUITIN_2"/>
    <property type="match status" value="1"/>
</dbReference>
<gene>
    <name evidence="2" type="ORF">BOX15_Mlig032504g1</name>
    <name evidence="3" type="ORF">BOX15_Mlig032504g3</name>
</gene>
<proteinExistence type="predicted"/>
<dbReference type="AlphaFoldDB" id="A0A267DUJ6"/>
<reference evidence="2 4" key="1">
    <citation type="submission" date="2017-06" db="EMBL/GenBank/DDBJ databases">
        <title>A platform for efficient transgenesis in Macrostomum lignano, a flatworm model organism for stem cell research.</title>
        <authorList>
            <person name="Berezikov E."/>
        </authorList>
    </citation>
    <scope>NUCLEOTIDE SEQUENCE [LARGE SCALE GENOMIC DNA]</scope>
    <source>
        <strain evidence="2">DV1</strain>
        <tissue evidence="2">Whole organism</tissue>
    </source>
</reference>
<name>A0A267DUJ6_9PLAT</name>
<dbReference type="EMBL" id="NIVC01000717">
    <property type="protein sequence ID" value="PAA77900.1"/>
    <property type="molecule type" value="Genomic_DNA"/>
</dbReference>
<evidence type="ECO:0000313" key="3">
    <source>
        <dbReference type="EMBL" id="PAA77900.1"/>
    </source>
</evidence>
<keyword evidence="4" id="KW-1185">Reference proteome</keyword>
<dbReference type="EMBL" id="NIVC01003156">
    <property type="protein sequence ID" value="PAA52971.1"/>
    <property type="molecule type" value="Genomic_DNA"/>
</dbReference>
<dbReference type="Proteomes" id="UP000215902">
    <property type="component" value="Unassembled WGS sequence"/>
</dbReference>